<gene>
    <name evidence="3" type="ORF">AYI68_g158</name>
</gene>
<name>A0A1R0H912_9FUNG</name>
<reference evidence="3 4" key="1">
    <citation type="journal article" date="2016" name="Mol. Biol. Evol.">
        <title>Genome-Wide Survey of Gut Fungi (Harpellales) Reveals the First Horizontally Transferred Ubiquitin Gene from a Mosquito Host.</title>
        <authorList>
            <person name="Wang Y."/>
            <person name="White M.M."/>
            <person name="Kvist S."/>
            <person name="Moncalvo J.M."/>
        </authorList>
    </citation>
    <scope>NUCLEOTIDE SEQUENCE [LARGE SCALE GENOMIC DNA]</scope>
    <source>
        <strain evidence="3 4">ALG-7-W6</strain>
    </source>
</reference>
<feature type="compositionally biased region" description="Basic and acidic residues" evidence="2">
    <location>
        <begin position="352"/>
        <end position="364"/>
    </location>
</feature>
<accession>A0A1R0H912</accession>
<evidence type="ECO:0000256" key="2">
    <source>
        <dbReference type="SAM" id="MobiDB-lite"/>
    </source>
</evidence>
<dbReference type="OrthoDB" id="5557307at2759"/>
<feature type="region of interest" description="Disordered" evidence="2">
    <location>
        <begin position="557"/>
        <end position="585"/>
    </location>
</feature>
<dbReference type="Proteomes" id="UP000187455">
    <property type="component" value="Unassembled WGS sequence"/>
</dbReference>
<feature type="region of interest" description="Disordered" evidence="2">
    <location>
        <begin position="30"/>
        <end position="55"/>
    </location>
</feature>
<comment type="caution">
    <text evidence="3">The sequence shown here is derived from an EMBL/GenBank/DDBJ whole genome shotgun (WGS) entry which is preliminary data.</text>
</comment>
<dbReference type="EMBL" id="LSSL01000047">
    <property type="protein sequence ID" value="OLY85649.1"/>
    <property type="molecule type" value="Genomic_DNA"/>
</dbReference>
<dbReference type="AlphaFoldDB" id="A0A1R0H912"/>
<evidence type="ECO:0000313" key="4">
    <source>
        <dbReference type="Proteomes" id="UP000187455"/>
    </source>
</evidence>
<feature type="region of interest" description="Disordered" evidence="2">
    <location>
        <begin position="352"/>
        <end position="396"/>
    </location>
</feature>
<evidence type="ECO:0000256" key="1">
    <source>
        <dbReference type="SAM" id="Coils"/>
    </source>
</evidence>
<feature type="coiled-coil region" evidence="1">
    <location>
        <begin position="405"/>
        <end position="440"/>
    </location>
</feature>
<sequence>MGIKSIFRRQKSRAMVGTVQISNSESEFSVTESVRRKTLKDTSKANTKNKKGPTDILSSSEAVGYEKISNSKKPFIRLGDGFSSESSLPDFSLGARLEHKNDSGTGFRSKLDPKGGYGDFEEVFNVNKNIKDESWRQITGKGSQESSNLSSTETSVYQHFDNRKDTSSSETHGGKGLIDDNFHSKIRAHKSFHYFDAYDGSDPNTTSESIFNYSNGAEKSPKISNDLLNSEFYFDSSIIDWDNKGISEIYRENDKTDSPRLKMETFEDFSDIKVSYSDKKDTKKGISPKSDLVEKTSRDEIVSSADYLKNAPVNRNTEIMSNKNGDHEERTIKNSRKKSFIFGLVRKKTSDKHKAFIENTERKTPNNPIHSASKNTDEAENISQSNDNSDDESLPLDMRKNKKFSEELKKLAEEEEVRLAKELERVKMIKKKENEEKRRNKVYDRMRERHLREYKINNAGELYKPAYPTLQDDNNSAELDASIINQRNNYINSRLDTPMNYPLTSPNNVFPANGIAQEDYSSHLAGGKVSQLMNVQYETSHSDSTDSNGRELLAESDDIDQNHGNQGMYLSKENNDDYHSGCSSDSDESLFTLNKKILKKIAQKERKYISSGNLSGMSSKLKELKKLKDQISKLESSLKNEYSSQGCPKTRYIYGESEPKTGYTDLSLNRKKVRFNHTVSVVFESPLTPCYPNVRSSYYGSYSHSDIFKSLDDLDLYMKKLKDEKPYQVIRNSQSLVDINSLSELGKKQLRKKVSEMSIIAKQFSDIKNTQENFTLSPELNMLKKNKCENVFEEAEPITRTTIMANNPNASLEIPLTEESVPVDHLVKKRGKRVERIPLKHNEVDCNLDESRKTSNDALIGKNEVEKKEILTETHHGSLKIKNNIENSTNSENISINPNALRRDQDVASQFNLGYTGMHHVQGGLPNQIYNHQHNYIATPQISSRTLKTKSFQPNNIATPNVFYNSLYPSQAQNKTYMRQSYTPSMVNMNSASQQNLTLSNNNGMVMSAELNQTLLNSQHLGRTLGSKSIRNSMSIPTFSRIIAPQTQNTGPQFQQSMYQNVQTPKFQQMQLAFQQMQLSNQNNISFSPVFLPGGVSYNSQGQGMLINPGYNHGDITTNNLKVGVSAPQYNNMTVRKR</sequence>
<feature type="region of interest" description="Disordered" evidence="2">
    <location>
        <begin position="313"/>
        <end position="333"/>
    </location>
</feature>
<keyword evidence="4" id="KW-1185">Reference proteome</keyword>
<proteinExistence type="predicted"/>
<feature type="compositionally biased region" description="Polar residues" evidence="2">
    <location>
        <begin position="365"/>
        <end position="374"/>
    </location>
</feature>
<keyword evidence="1" id="KW-0175">Coiled coil</keyword>
<feature type="coiled-coil region" evidence="1">
    <location>
        <begin position="617"/>
        <end position="644"/>
    </location>
</feature>
<protein>
    <submittedName>
        <fullName evidence="3">Uncharacterized protein</fullName>
    </submittedName>
</protein>
<organism evidence="3 4">
    <name type="scientific">Smittium mucronatum</name>
    <dbReference type="NCBI Taxonomy" id="133383"/>
    <lineage>
        <taxon>Eukaryota</taxon>
        <taxon>Fungi</taxon>
        <taxon>Fungi incertae sedis</taxon>
        <taxon>Zoopagomycota</taxon>
        <taxon>Kickxellomycotina</taxon>
        <taxon>Harpellomycetes</taxon>
        <taxon>Harpellales</taxon>
        <taxon>Legeriomycetaceae</taxon>
        <taxon>Smittium</taxon>
    </lineage>
</organism>
<feature type="compositionally biased region" description="Basic and acidic residues" evidence="2">
    <location>
        <begin position="33"/>
        <end position="43"/>
    </location>
</feature>
<evidence type="ECO:0000313" key="3">
    <source>
        <dbReference type="EMBL" id="OLY85649.1"/>
    </source>
</evidence>
<feature type="compositionally biased region" description="Polar residues" evidence="2">
    <location>
        <begin position="313"/>
        <end position="323"/>
    </location>
</feature>